<dbReference type="Gene3D" id="3.40.50.410">
    <property type="entry name" value="von Willebrand factor, type A domain"/>
    <property type="match status" value="1"/>
</dbReference>
<dbReference type="SUPFAM" id="SSF53300">
    <property type="entry name" value="vWA-like"/>
    <property type="match status" value="1"/>
</dbReference>
<comment type="caution">
    <text evidence="1">The sequence shown here is derived from an EMBL/GenBank/DDBJ whole genome shotgun (WGS) entry which is preliminary data.</text>
</comment>
<evidence type="ECO:0000313" key="1">
    <source>
        <dbReference type="EMBL" id="KAK8865115.1"/>
    </source>
</evidence>
<evidence type="ECO:0000313" key="2">
    <source>
        <dbReference type="Proteomes" id="UP001470230"/>
    </source>
</evidence>
<proteinExistence type="predicted"/>
<gene>
    <name evidence="1" type="ORF">M9Y10_010648</name>
</gene>
<evidence type="ECO:0008006" key="3">
    <source>
        <dbReference type="Google" id="ProtNLM"/>
    </source>
</evidence>
<keyword evidence="2" id="KW-1185">Reference proteome</keyword>
<accession>A0ABR2IML9</accession>
<name>A0ABR2IML9_9EUKA</name>
<organism evidence="1 2">
    <name type="scientific">Tritrichomonas musculus</name>
    <dbReference type="NCBI Taxonomy" id="1915356"/>
    <lineage>
        <taxon>Eukaryota</taxon>
        <taxon>Metamonada</taxon>
        <taxon>Parabasalia</taxon>
        <taxon>Tritrichomonadida</taxon>
        <taxon>Tritrichomonadidae</taxon>
        <taxon>Tritrichomonas</taxon>
    </lineage>
</organism>
<dbReference type="EMBL" id="JAPFFF010000016">
    <property type="protein sequence ID" value="KAK8865115.1"/>
    <property type="molecule type" value="Genomic_DNA"/>
</dbReference>
<sequence>MTRPLKDNIGDDDKKEFSRLSISTQYMTEIVDKIYGYKIPSLFGLMTFSNSTDFLCQFTPLISEFERKVMNRITTKTVSYICDSLSIACDEIQKFTIDSNGKPKFPNAIKRVIVISDNISFDMSKSSYFDIVKKYFQNQIIVDSIILSQKRQNKQLAALSHLTCGVSFHVNDAIKGIHLINENAFINIKERQK</sequence>
<dbReference type="InterPro" id="IPR036465">
    <property type="entry name" value="vWFA_dom_sf"/>
</dbReference>
<reference evidence="1 2" key="1">
    <citation type="submission" date="2024-04" db="EMBL/GenBank/DDBJ databases">
        <title>Tritrichomonas musculus Genome.</title>
        <authorList>
            <person name="Alves-Ferreira E."/>
            <person name="Grigg M."/>
            <person name="Lorenzi H."/>
            <person name="Galac M."/>
        </authorList>
    </citation>
    <scope>NUCLEOTIDE SEQUENCE [LARGE SCALE GENOMIC DNA]</scope>
    <source>
        <strain evidence="1 2">EAF2021</strain>
    </source>
</reference>
<protein>
    <recommendedName>
        <fullName evidence="3">VWFA domain-containing protein</fullName>
    </recommendedName>
</protein>
<dbReference type="Proteomes" id="UP001470230">
    <property type="component" value="Unassembled WGS sequence"/>
</dbReference>